<gene>
    <name evidence="5" type="ORF">HCN08_32430</name>
</gene>
<dbReference type="Proteomes" id="UP000734511">
    <property type="component" value="Unassembled WGS sequence"/>
</dbReference>
<accession>A0ABX1A2R2</accession>
<dbReference type="SMART" id="SM00560">
    <property type="entry name" value="LamGL"/>
    <property type="match status" value="1"/>
</dbReference>
<dbReference type="Pfam" id="PF13385">
    <property type="entry name" value="Laminin_G_3"/>
    <property type="match status" value="1"/>
</dbReference>
<feature type="compositionally biased region" description="Low complexity" evidence="3">
    <location>
        <begin position="250"/>
        <end position="279"/>
    </location>
</feature>
<protein>
    <recommendedName>
        <fullName evidence="4">LamG-like jellyroll fold domain-containing protein</fullName>
    </recommendedName>
</protein>
<evidence type="ECO:0000313" key="5">
    <source>
        <dbReference type="EMBL" id="NJP48076.1"/>
    </source>
</evidence>
<dbReference type="Gene3D" id="2.60.120.200">
    <property type="match status" value="2"/>
</dbReference>
<evidence type="ECO:0000256" key="1">
    <source>
        <dbReference type="ARBA" id="ARBA00022729"/>
    </source>
</evidence>
<evidence type="ECO:0000256" key="3">
    <source>
        <dbReference type="SAM" id="MobiDB-lite"/>
    </source>
</evidence>
<dbReference type="InterPro" id="IPR042837">
    <property type="entry name" value="PTX3"/>
</dbReference>
<keyword evidence="2" id="KW-1015">Disulfide bond</keyword>
<proteinExistence type="predicted"/>
<dbReference type="EMBL" id="JAATEJ010000039">
    <property type="protein sequence ID" value="NJP48076.1"/>
    <property type="molecule type" value="Genomic_DNA"/>
</dbReference>
<comment type="caution">
    <text evidence="5">The sequence shown here is derived from an EMBL/GenBank/DDBJ whole genome shotgun (WGS) entry which is preliminary data.</text>
</comment>
<dbReference type="InterPro" id="IPR013320">
    <property type="entry name" value="ConA-like_dom_sf"/>
</dbReference>
<feature type="region of interest" description="Disordered" evidence="3">
    <location>
        <begin position="216"/>
        <end position="279"/>
    </location>
</feature>
<feature type="region of interest" description="Disordered" evidence="3">
    <location>
        <begin position="1"/>
        <end position="42"/>
    </location>
</feature>
<reference evidence="5 6" key="1">
    <citation type="submission" date="2020-03" db="EMBL/GenBank/DDBJ databases">
        <title>WGS of actinomycetes isolated from Thailand.</title>
        <authorList>
            <person name="Thawai C."/>
        </authorList>
    </citation>
    <scope>NUCLEOTIDE SEQUENCE [LARGE SCALE GENOMIC DNA]</scope>
    <source>
        <strain evidence="5 6">PRB2-1</strain>
    </source>
</reference>
<evidence type="ECO:0000256" key="2">
    <source>
        <dbReference type="ARBA" id="ARBA00023157"/>
    </source>
</evidence>
<sequence>MAALPAVGAQAAAAGGAGKGTGAAKSARTPSQQAEASGKRVEVTAARTEFDTVYANPDGVTYTQDISAVPVRVRTQAGGWTAPDATLVRHEDGTIGPKAAMVDLAFSGGGSTPMVRIGSEGRSLALGWPGALPAPQLDGDTATYPDVLPGVDLRLTASVQGYRELLVVKSPEAAANPALKKLNYRVSSDQLTVTPLKDGGIGGVDADGKQVFTAPPAQMWDSHGTGPAAQARFDAAHPKSAQPKSAQSEAAPTAAPTAVPTDEAASAPPATAVDGPAPGAGATTVPVTVTGDKLAVTPDTALLAQTDPAAYPLYIDPDVSLNSGLAERTLLRSDGYSDYAWDNTATDGSQRGKGDGKCGTWDGYYCGPGYVQKLYFEFSNANLKGKQVLSAVFRVTSPWAFQCAARTTDLVRTNNISSSTTWSSRPKELDWMVDRSFSAGRGSTCDPDSPAAPIEFSDNSAEPDENLTPTVRDFAAGKFSRLTLELRAHDEGDTSAWKRYKDDAVLSVTFVGLPAVPTSVGILQGAGSTCQTSPSDPAVVTDPTPQLYAKVHVASGGAPAGAPAKLRAKFTVQSESGTTWTTATEPIRPSAPAFVGDNGVVSYPSPITLKENTPYRMAAETWSYQDNGSTHINSHSNVTTTGWCYFTIDTTAPKMPKVTFGTPYSSCDTNACAEAGGPGVAGTFTFAPDPSDAGKITAYKYKLGSGNWSGEIAGATVTPKITPTLAGTQQLQVRAKDTAGRWGATSTVVFKVAAGADAVGRWHFSDSAPGSGAVSAADSGTAPGARHTATLRNAGAGWSSLGRRGAGDNSLWLNDTTNSTQQTGYADTSGPVVNTQDSFTVSAWVNLTDTTAYHSLLSQTSSDKSSFTLRYSSGVHRWVFLWTYPSGTSASWVGANGLTDVVPGVWTHVAATYDKSAGTIALYVNGVPQGAPVVLPAGAKAGASDGPLEFGRYVDPNKGATEYWKGRVDEVEVWQRALTPDEIAQDAQLLDADGKPSVENVAAWAPDPAATGTGPLTDTASGYGQALTLQNGASLAGGALVLDGVDDAAALTHPLVDSTGSFTVTASVQVDQSAILARPDGYTGQVAGQRSADGSSWGLWYQLTGRTTALDDDHNEITVPTSRWLFGRIDADGTFSGAASAVEVGSSNSGDTSNGEGTVRLTGVFDAQDQDADGKAIGTATLYLGENGQETQPYTATVGTASFTVGDGYVAGAWGHYLPALVDDVRVWAGAMSDSDQIGTVVGD</sequence>
<evidence type="ECO:0000313" key="6">
    <source>
        <dbReference type="Proteomes" id="UP000734511"/>
    </source>
</evidence>
<feature type="compositionally biased region" description="Low complexity" evidence="3">
    <location>
        <begin position="1"/>
        <end position="14"/>
    </location>
</feature>
<dbReference type="PANTHER" id="PTHR46943">
    <property type="entry name" value="PENTRAXIN-RELATED PROTEIN PTX3"/>
    <property type="match status" value="1"/>
</dbReference>
<evidence type="ECO:0000259" key="4">
    <source>
        <dbReference type="SMART" id="SM00560"/>
    </source>
</evidence>
<keyword evidence="6" id="KW-1185">Reference proteome</keyword>
<dbReference type="SUPFAM" id="SSF49899">
    <property type="entry name" value="Concanavalin A-like lectins/glucanases"/>
    <property type="match status" value="1"/>
</dbReference>
<dbReference type="InterPro" id="IPR006558">
    <property type="entry name" value="LamG-like"/>
</dbReference>
<feature type="domain" description="LamG-like jellyroll fold" evidence="4">
    <location>
        <begin position="837"/>
        <end position="981"/>
    </location>
</feature>
<keyword evidence="1" id="KW-0732">Signal</keyword>
<name>A0ABX1A2R2_9ACTN</name>
<dbReference type="PANTHER" id="PTHR46943:SF1">
    <property type="entry name" value="PENTRAXIN-RELATED PROTEIN PTX3"/>
    <property type="match status" value="1"/>
</dbReference>
<organism evidence="5 6">
    <name type="scientific">Actinacidiphila epipremni</name>
    <dbReference type="NCBI Taxonomy" id="2053013"/>
    <lineage>
        <taxon>Bacteria</taxon>
        <taxon>Bacillati</taxon>
        <taxon>Actinomycetota</taxon>
        <taxon>Actinomycetes</taxon>
        <taxon>Kitasatosporales</taxon>
        <taxon>Streptomycetaceae</taxon>
        <taxon>Actinacidiphila</taxon>
    </lineage>
</organism>